<dbReference type="EMBL" id="SNRX01000005">
    <property type="protein sequence ID" value="KAA6302797.1"/>
    <property type="molecule type" value="Genomic_DNA"/>
</dbReference>
<evidence type="ECO:0000313" key="2">
    <source>
        <dbReference type="Proteomes" id="UP000324575"/>
    </source>
</evidence>
<proteinExistence type="predicted"/>
<name>A0A5M8P2U2_9BACT</name>
<dbReference type="Proteomes" id="UP000324575">
    <property type="component" value="Unassembled WGS sequence"/>
</dbReference>
<dbReference type="AlphaFoldDB" id="A0A5M8P2U2"/>
<gene>
    <name evidence="1" type="ORF">EZS26_000967</name>
</gene>
<organism evidence="1 2">
    <name type="scientific">Candidatus Ordinivivax streblomastigis</name>
    <dbReference type="NCBI Taxonomy" id="2540710"/>
    <lineage>
        <taxon>Bacteria</taxon>
        <taxon>Pseudomonadati</taxon>
        <taxon>Bacteroidota</taxon>
        <taxon>Bacteroidia</taxon>
        <taxon>Bacteroidales</taxon>
        <taxon>Candidatus Ordinivivax</taxon>
    </lineage>
</organism>
<accession>A0A5M8P2U2</accession>
<protein>
    <submittedName>
        <fullName evidence="1">Uncharacterized protein</fullName>
    </submittedName>
</protein>
<reference evidence="1 2" key="1">
    <citation type="submission" date="2019-03" db="EMBL/GenBank/DDBJ databases">
        <title>Single cell metagenomics reveals metabolic interactions within the superorganism composed of flagellate Streblomastix strix and complex community of Bacteroidetes bacteria on its surface.</title>
        <authorList>
            <person name="Treitli S.C."/>
            <person name="Kolisko M."/>
            <person name="Husnik F."/>
            <person name="Keeling P."/>
            <person name="Hampl V."/>
        </authorList>
    </citation>
    <scope>NUCLEOTIDE SEQUENCE [LARGE SCALE GENOMIC DNA]</scope>
    <source>
        <strain evidence="1">St1</strain>
    </source>
</reference>
<sequence length="69" mass="7851">MINDAKLPKVQIMLELSIKYNTSRSSIEAIIYDKVNNKSRHCSHCGVELSKYKYTKNGGLCEKCLANKE</sequence>
<evidence type="ECO:0000313" key="1">
    <source>
        <dbReference type="EMBL" id="KAA6302797.1"/>
    </source>
</evidence>
<comment type="caution">
    <text evidence="1">The sequence shown here is derived from an EMBL/GenBank/DDBJ whole genome shotgun (WGS) entry which is preliminary data.</text>
</comment>